<keyword evidence="1" id="KW-0732">Signal</keyword>
<dbReference type="EMBL" id="CM001488">
    <property type="protein sequence ID" value="EIM64604.1"/>
    <property type="molecule type" value="Genomic_DNA"/>
</dbReference>
<dbReference type="AlphaFoldDB" id="I5B541"/>
<dbReference type="eggNOG" id="COG4676">
    <property type="taxonomic scope" value="Bacteria"/>
</dbReference>
<dbReference type="STRING" id="879212.DespoDRAFT_02781"/>
<dbReference type="Proteomes" id="UP000005778">
    <property type="component" value="Chromosome"/>
</dbReference>
<gene>
    <name evidence="2" type="ORF">DespoDRAFT_02781</name>
</gene>
<feature type="signal peptide" evidence="1">
    <location>
        <begin position="1"/>
        <end position="22"/>
    </location>
</feature>
<organism evidence="2 3">
    <name type="scientific">Desulfobacter postgatei 2ac9</name>
    <dbReference type="NCBI Taxonomy" id="879212"/>
    <lineage>
        <taxon>Bacteria</taxon>
        <taxon>Pseudomonadati</taxon>
        <taxon>Thermodesulfobacteriota</taxon>
        <taxon>Desulfobacteria</taxon>
        <taxon>Desulfobacterales</taxon>
        <taxon>Desulfobacteraceae</taxon>
        <taxon>Desulfobacter</taxon>
    </lineage>
</organism>
<dbReference type="Gene3D" id="2.60.120.380">
    <property type="match status" value="1"/>
</dbReference>
<protein>
    <recommendedName>
        <fullName evidence="4">Lecithin:cholesterol acyltransferase</fullName>
    </recommendedName>
</protein>
<evidence type="ECO:0000313" key="3">
    <source>
        <dbReference type="Proteomes" id="UP000005778"/>
    </source>
</evidence>
<dbReference type="OrthoDB" id="6372180at2"/>
<sequence length="433" mass="47845">MKKIIFLLTIILVFISTFHVFAEDLCSPTLSTVYFGNGVGRGIATYGEANTSTIKLMSIFMANLDDPNEQQDYEFKLAFNNSSGTITDIIEAARQTLGDNWPTLLVAFLLRDTYILSLLPDSIVQEFNDFLTNRTIQEMIAPTSSIDDVNNHVSSYKSDIGEGKKVILVAHSQGNIFANWSFQRLSSSEQNYFTIVPVASPESIVRKSLVGHIRFSDDLVIAGVEAGKALVGLLPPLASNDSDNVNSPWPWDNDSDWLSHGFKKAYLVDPSAKYFIINGIINSENLLPDPPTSAEQGTITVTLTWGSNPDVDLHIYEPTGRHVYYASKQGQFGYLDVDDTNGYGPEHYYVSCQDLVDNASAIGRYRFGVNYYYGYSPEVATLTVKTPSAEATYSKILNSYRGSAGNNSMIPVADVVVSRNPISGRFDFTIEAR</sequence>
<evidence type="ECO:0008006" key="4">
    <source>
        <dbReference type="Google" id="ProtNLM"/>
    </source>
</evidence>
<reference evidence="2 3" key="2">
    <citation type="submission" date="2012-02" db="EMBL/GenBank/DDBJ databases">
        <title>Improved High-Quality Draft sequence of Desulfobacter postgatei 2ac9.</title>
        <authorList>
            <consortium name="US DOE Joint Genome Institute"/>
            <person name="Lucas S."/>
            <person name="Han J."/>
            <person name="Lapidus A."/>
            <person name="Cheng J.-F."/>
            <person name="Goodwin L."/>
            <person name="Pitluck S."/>
            <person name="Peters L."/>
            <person name="Ovchinnikova G."/>
            <person name="Held B."/>
            <person name="Detter J.C."/>
            <person name="Han C."/>
            <person name="Tapia R."/>
            <person name="Land M."/>
            <person name="Hauser L."/>
            <person name="Kyrpides N."/>
            <person name="Ivanova N."/>
            <person name="Pagani I."/>
            <person name="Orellana R."/>
            <person name="Lovley D."/>
            <person name="Woyke T."/>
        </authorList>
    </citation>
    <scope>NUCLEOTIDE SEQUENCE [LARGE SCALE GENOMIC DNA]</scope>
    <source>
        <strain evidence="2 3">2ac9</strain>
    </source>
</reference>
<keyword evidence="3" id="KW-1185">Reference proteome</keyword>
<reference evidence="2 3" key="1">
    <citation type="submission" date="2011-09" db="EMBL/GenBank/DDBJ databases">
        <authorList>
            <consortium name="US DOE Joint Genome Institute (JGI-PGF)"/>
            <person name="Lucas S."/>
            <person name="Han J."/>
            <person name="Lapidus A."/>
            <person name="Cheng J.-F."/>
            <person name="Goodwin L."/>
            <person name="Pitluck S."/>
            <person name="Peters L."/>
            <person name="Land M.L."/>
            <person name="Hauser L."/>
            <person name="Orellana R."/>
            <person name="Lovley D."/>
            <person name="Woyke T.J."/>
        </authorList>
    </citation>
    <scope>NUCLEOTIDE SEQUENCE [LARGE SCALE GENOMIC DNA]</scope>
    <source>
        <strain evidence="2 3">2ac9</strain>
    </source>
</reference>
<accession>I5B541</accession>
<name>I5B541_9BACT</name>
<feature type="chain" id="PRO_5003700522" description="Lecithin:cholesterol acyltransferase" evidence="1">
    <location>
        <begin position="23"/>
        <end position="433"/>
    </location>
</feature>
<dbReference type="HOGENOM" id="CLU_033153_0_0_7"/>
<evidence type="ECO:0000313" key="2">
    <source>
        <dbReference type="EMBL" id="EIM64604.1"/>
    </source>
</evidence>
<evidence type="ECO:0000256" key="1">
    <source>
        <dbReference type="SAM" id="SignalP"/>
    </source>
</evidence>
<proteinExistence type="predicted"/>
<dbReference type="RefSeq" id="WP_004074206.1">
    <property type="nucleotide sequence ID" value="NZ_CM001488.1"/>
</dbReference>